<dbReference type="AlphaFoldDB" id="A0A9N9JSX2"/>
<reference evidence="1" key="1">
    <citation type="submission" date="2021-06" db="EMBL/GenBank/DDBJ databases">
        <authorList>
            <person name="Kallberg Y."/>
            <person name="Tangrot J."/>
            <person name="Rosling A."/>
        </authorList>
    </citation>
    <scope>NUCLEOTIDE SEQUENCE</scope>
    <source>
        <strain evidence="1">CL551</strain>
    </source>
</reference>
<feature type="non-terminal residue" evidence="1">
    <location>
        <position position="109"/>
    </location>
</feature>
<accession>A0A9N9JSX2</accession>
<proteinExistence type="predicted"/>
<evidence type="ECO:0000313" key="2">
    <source>
        <dbReference type="Proteomes" id="UP000789342"/>
    </source>
</evidence>
<protein>
    <submittedName>
        <fullName evidence="1">5476_t:CDS:1</fullName>
    </submittedName>
</protein>
<evidence type="ECO:0000313" key="1">
    <source>
        <dbReference type="EMBL" id="CAG8790487.1"/>
    </source>
</evidence>
<gene>
    <name evidence="1" type="ORF">AMORRO_LOCUS18096</name>
</gene>
<name>A0A9N9JSX2_9GLOM</name>
<organism evidence="1 2">
    <name type="scientific">Acaulospora morrowiae</name>
    <dbReference type="NCBI Taxonomy" id="94023"/>
    <lineage>
        <taxon>Eukaryota</taxon>
        <taxon>Fungi</taxon>
        <taxon>Fungi incertae sedis</taxon>
        <taxon>Mucoromycota</taxon>
        <taxon>Glomeromycotina</taxon>
        <taxon>Glomeromycetes</taxon>
        <taxon>Diversisporales</taxon>
        <taxon>Acaulosporaceae</taxon>
        <taxon>Acaulospora</taxon>
    </lineage>
</organism>
<feature type="non-terminal residue" evidence="1">
    <location>
        <position position="1"/>
    </location>
</feature>
<comment type="caution">
    <text evidence="1">The sequence shown here is derived from an EMBL/GenBank/DDBJ whole genome shotgun (WGS) entry which is preliminary data.</text>
</comment>
<keyword evidence="2" id="KW-1185">Reference proteome</keyword>
<sequence>GHKCIDQIDYQLSIRRLRQRNHTRITQSAIIPLSAFRADMERHLVLVKHLPLFFKTLSQYNIKRNAFESTCKRTTNSNSNRSLASNKYSFRYLYNLRTVCKRWDFLFPV</sequence>
<dbReference type="Proteomes" id="UP000789342">
    <property type="component" value="Unassembled WGS sequence"/>
</dbReference>
<dbReference type="EMBL" id="CAJVPV010060946">
    <property type="protein sequence ID" value="CAG8790487.1"/>
    <property type="molecule type" value="Genomic_DNA"/>
</dbReference>